<evidence type="ECO:0000259" key="1">
    <source>
        <dbReference type="Pfam" id="PF02915"/>
    </source>
</evidence>
<gene>
    <name evidence="2" type="ORF">EY643_17190</name>
</gene>
<dbReference type="Gene3D" id="1.20.1260.10">
    <property type="match status" value="1"/>
</dbReference>
<reference evidence="2 3" key="1">
    <citation type="submission" date="2019-02" db="EMBL/GenBank/DDBJ databases">
        <authorList>
            <person name="Li S.-H."/>
        </authorList>
    </citation>
    <scope>NUCLEOTIDE SEQUENCE [LARGE SCALE GENOMIC DNA]</scope>
    <source>
        <strain evidence="2 3">IMCC14385</strain>
    </source>
</reference>
<dbReference type="Proteomes" id="UP000326287">
    <property type="component" value="Chromosome"/>
</dbReference>
<dbReference type="RefSeq" id="WP_153240398.1">
    <property type="nucleotide sequence ID" value="NZ_CP036422.1"/>
</dbReference>
<dbReference type="AlphaFoldDB" id="A0A5P9NN07"/>
<dbReference type="GO" id="GO:0046872">
    <property type="term" value="F:metal ion binding"/>
    <property type="evidence" value="ECO:0007669"/>
    <property type="project" value="InterPro"/>
</dbReference>
<feature type="domain" description="Rubrerythrin diiron-binding" evidence="1">
    <location>
        <begin position="8"/>
        <end position="144"/>
    </location>
</feature>
<dbReference type="Pfam" id="PF02915">
    <property type="entry name" value="Rubrerythrin"/>
    <property type="match status" value="1"/>
</dbReference>
<evidence type="ECO:0000313" key="2">
    <source>
        <dbReference type="EMBL" id="QFU77253.1"/>
    </source>
</evidence>
<accession>A0A5P9NN07</accession>
<dbReference type="CDD" id="cd01045">
    <property type="entry name" value="Ferritin_like_AB"/>
    <property type="match status" value="1"/>
</dbReference>
<dbReference type="EMBL" id="CP036422">
    <property type="protein sequence ID" value="QFU77253.1"/>
    <property type="molecule type" value="Genomic_DNA"/>
</dbReference>
<dbReference type="OrthoDB" id="8561818at2"/>
<dbReference type="KEGG" id="halc:EY643_17190"/>
<proteinExistence type="predicted"/>
<dbReference type="InterPro" id="IPR003251">
    <property type="entry name" value="Rr_diiron-bd_dom"/>
</dbReference>
<keyword evidence="3" id="KW-1185">Reference proteome</keyword>
<sequence>MSKDILAEFLAHSMELESEARERYLELAQAMRAHNNVEVAEFFGRMAEESRLHLSEVEEIARAYKLPELKPWEFVWPEEEPPETTSYEAVHYRMNLQEAMLLALDNERAAEKFYAAYAESSVCAETKRFAAQFAAEEASHGAQLVAKLGALSQRGAVHHREEDDAPHMPE</sequence>
<dbReference type="SUPFAM" id="SSF47240">
    <property type="entry name" value="Ferritin-like"/>
    <property type="match status" value="1"/>
</dbReference>
<dbReference type="InterPro" id="IPR012347">
    <property type="entry name" value="Ferritin-like"/>
</dbReference>
<name>A0A5P9NN07_9GAMM</name>
<evidence type="ECO:0000313" key="3">
    <source>
        <dbReference type="Proteomes" id="UP000326287"/>
    </source>
</evidence>
<dbReference type="GO" id="GO:0016491">
    <property type="term" value="F:oxidoreductase activity"/>
    <property type="evidence" value="ECO:0007669"/>
    <property type="project" value="InterPro"/>
</dbReference>
<dbReference type="InterPro" id="IPR009078">
    <property type="entry name" value="Ferritin-like_SF"/>
</dbReference>
<organism evidence="2 3">
    <name type="scientific">Halioglobus maricola</name>
    <dbReference type="NCBI Taxonomy" id="2601894"/>
    <lineage>
        <taxon>Bacteria</taxon>
        <taxon>Pseudomonadati</taxon>
        <taxon>Pseudomonadota</taxon>
        <taxon>Gammaproteobacteria</taxon>
        <taxon>Cellvibrionales</taxon>
        <taxon>Halieaceae</taxon>
        <taxon>Halioglobus</taxon>
    </lineage>
</organism>
<protein>
    <submittedName>
        <fullName evidence="2">Rubrerythrin</fullName>
    </submittedName>
</protein>